<dbReference type="GO" id="GO:0005829">
    <property type="term" value="C:cytosol"/>
    <property type="evidence" value="ECO:0007669"/>
    <property type="project" value="TreeGrafter"/>
</dbReference>
<dbReference type="InterPro" id="IPR015943">
    <property type="entry name" value="WD40/YVTN_repeat-like_dom_sf"/>
</dbReference>
<feature type="repeat" description="WD" evidence="7">
    <location>
        <begin position="173"/>
        <end position="214"/>
    </location>
</feature>
<evidence type="ECO:0000256" key="1">
    <source>
        <dbReference type="ARBA" id="ARBA00004123"/>
    </source>
</evidence>
<comment type="function">
    <text evidence="6">Required for the formation of N(7)-methylguanine at position 46 (m7G46) in tRNA. In the complex, it is required to stabilize and induce conformational changes of the catalytic subunit.</text>
</comment>
<evidence type="ECO:0000256" key="5">
    <source>
        <dbReference type="ARBA" id="ARBA00023242"/>
    </source>
</evidence>
<reference evidence="8" key="2">
    <citation type="journal article" date="2023" name="Infect Dis Poverty">
        <title>Chromosome-scale genome of the human blood fluke Schistosoma mekongi and its implications for public health.</title>
        <authorList>
            <person name="Zhou M."/>
            <person name="Xu L."/>
            <person name="Xu D."/>
            <person name="Chen W."/>
            <person name="Khan J."/>
            <person name="Hu Y."/>
            <person name="Huang H."/>
            <person name="Wei H."/>
            <person name="Zhang Y."/>
            <person name="Chusongsang P."/>
            <person name="Tanasarnprasert K."/>
            <person name="Hu X."/>
            <person name="Limpanont Y."/>
            <person name="Lv Z."/>
        </authorList>
    </citation>
    <scope>NUCLEOTIDE SEQUENCE</scope>
    <source>
        <strain evidence="8">LV_2022a</strain>
    </source>
</reference>
<dbReference type="PROSITE" id="PS50082">
    <property type="entry name" value="WD_REPEATS_2"/>
    <property type="match status" value="1"/>
</dbReference>
<gene>
    <name evidence="8" type="ORF">MN116_007497</name>
</gene>
<proteinExistence type="inferred from homology"/>
<dbReference type="AlphaFoldDB" id="A0AAE2D2S1"/>
<protein>
    <recommendedName>
        <fullName evidence="6">tRNA (guanine-N(7)-)-methyltransferase non-catalytic subunit</fullName>
    </recommendedName>
    <alternativeName>
        <fullName evidence="6">WD repeat-containing protein 4 homolog</fullName>
    </alternativeName>
</protein>
<sequence>MLAACKETYLSLKHSVVSWNSRDGILSEIALPETLIEPNHGDEIPKISFMTVSAKGSYISAVDSLKQLVVYFNKEGRWLLVSQLKLRKQVSCLIFTPSEKALVIGDKSGDIFKLTLCLERPVYNTDLILLCGHLSLLSHMAISDDEMYLASCDRDEKIRISRFSEPNVIQSFCLGHKLFVSQLGFVPDTHNLISTGGDGYICVWDCVSGHCLSSYHISINELVPSSVSSDFEFDSRSEFVVSRLYFVKADIIVCSFLSLPVLLAFNISITKDTVFWGSKVFTSTPDKLLFIDIALCSNENRVIGLCSTPTSVCLYSWKLNIQYNTCQSLCTLQWDIPEVIHCVANDILAQVPVPSPRTELLKLFFKCTDNTAMIHAYKSNKQLHQQNVTQRHIRSQKTRKWNKSLRNSVGEK</sequence>
<evidence type="ECO:0000256" key="3">
    <source>
        <dbReference type="ARBA" id="ARBA00022694"/>
    </source>
</evidence>
<keyword evidence="9" id="KW-1185">Reference proteome</keyword>
<evidence type="ECO:0000256" key="2">
    <source>
        <dbReference type="ARBA" id="ARBA00022574"/>
    </source>
</evidence>
<evidence type="ECO:0000256" key="4">
    <source>
        <dbReference type="ARBA" id="ARBA00022737"/>
    </source>
</evidence>
<keyword evidence="4 6" id="KW-0677">Repeat</keyword>
<name>A0AAE2D2S1_SCHME</name>
<dbReference type="GO" id="GO:0106004">
    <property type="term" value="P:tRNA (guanine-N7)-methylation"/>
    <property type="evidence" value="ECO:0007669"/>
    <property type="project" value="UniProtKB-UniRule"/>
</dbReference>
<dbReference type="PANTHER" id="PTHR16288:SF0">
    <property type="entry name" value="TRNA (GUANINE-N(7)-)-METHYLTRANSFERASE NON-CATALYTIC SUBUNIT WDR4"/>
    <property type="match status" value="1"/>
</dbReference>
<dbReference type="InterPro" id="IPR028884">
    <property type="entry name" value="Trm82"/>
</dbReference>
<evidence type="ECO:0000256" key="6">
    <source>
        <dbReference type="HAMAP-Rule" id="MF_03056"/>
    </source>
</evidence>
<dbReference type="HAMAP" id="MF_03056">
    <property type="entry name" value="TRM82"/>
    <property type="match status" value="1"/>
</dbReference>
<comment type="similarity">
    <text evidence="6">Belongs to the WD repeat TRM82 family.</text>
</comment>
<dbReference type="SMART" id="SM00320">
    <property type="entry name" value="WD40"/>
    <property type="match status" value="3"/>
</dbReference>
<accession>A0AAE2D2S1</accession>
<dbReference type="SUPFAM" id="SSF50978">
    <property type="entry name" value="WD40 repeat-like"/>
    <property type="match status" value="1"/>
</dbReference>
<reference evidence="8" key="1">
    <citation type="submission" date="2022-04" db="EMBL/GenBank/DDBJ databases">
        <authorList>
            <person name="Xu L."/>
            <person name="Lv Z."/>
        </authorList>
    </citation>
    <scope>NUCLEOTIDE SEQUENCE</scope>
    <source>
        <strain evidence="8">LV_2022a</strain>
    </source>
</reference>
<dbReference type="GO" id="GO:0043527">
    <property type="term" value="C:tRNA methyltransferase complex"/>
    <property type="evidence" value="ECO:0007669"/>
    <property type="project" value="TreeGrafter"/>
</dbReference>
<comment type="subcellular location">
    <subcellularLocation>
        <location evidence="1 6">Nucleus</location>
    </subcellularLocation>
</comment>
<keyword evidence="2 6" id="KW-0853">WD repeat</keyword>
<dbReference type="Pfam" id="PF00400">
    <property type="entry name" value="WD40"/>
    <property type="match status" value="2"/>
</dbReference>
<keyword evidence="5 6" id="KW-0539">Nucleus</keyword>
<organism evidence="8 9">
    <name type="scientific">Schistosoma mekongi</name>
    <name type="common">Parasitic worm</name>
    <dbReference type="NCBI Taxonomy" id="38744"/>
    <lineage>
        <taxon>Eukaryota</taxon>
        <taxon>Metazoa</taxon>
        <taxon>Spiralia</taxon>
        <taxon>Lophotrochozoa</taxon>
        <taxon>Platyhelminthes</taxon>
        <taxon>Trematoda</taxon>
        <taxon>Digenea</taxon>
        <taxon>Strigeidida</taxon>
        <taxon>Schistosomatoidea</taxon>
        <taxon>Schistosomatidae</taxon>
        <taxon>Schistosoma</taxon>
    </lineage>
</organism>
<evidence type="ECO:0000256" key="7">
    <source>
        <dbReference type="PROSITE-ProRule" id="PRU00221"/>
    </source>
</evidence>
<dbReference type="GO" id="GO:0005634">
    <property type="term" value="C:nucleus"/>
    <property type="evidence" value="ECO:0007669"/>
    <property type="project" value="UniProtKB-SubCell"/>
</dbReference>
<evidence type="ECO:0000313" key="9">
    <source>
        <dbReference type="Proteomes" id="UP001292079"/>
    </source>
</evidence>
<dbReference type="PANTHER" id="PTHR16288">
    <property type="entry name" value="WD40 REPEAT PROTEIN 4"/>
    <property type="match status" value="1"/>
</dbReference>
<dbReference type="PROSITE" id="PS50294">
    <property type="entry name" value="WD_REPEATS_REGION"/>
    <property type="match status" value="1"/>
</dbReference>
<dbReference type="Proteomes" id="UP001292079">
    <property type="component" value="Unassembled WGS sequence"/>
</dbReference>
<evidence type="ECO:0000313" key="8">
    <source>
        <dbReference type="EMBL" id="KAK4469032.1"/>
    </source>
</evidence>
<comment type="caution">
    <text evidence="8">The sequence shown here is derived from an EMBL/GenBank/DDBJ whole genome shotgun (WGS) entry which is preliminary data.</text>
</comment>
<dbReference type="InterPro" id="IPR001680">
    <property type="entry name" value="WD40_rpt"/>
</dbReference>
<comment type="pathway">
    <text evidence="6">tRNA modification; N(7)-methylguanine-tRNA biosynthesis.</text>
</comment>
<dbReference type="EMBL" id="JALJAT010000005">
    <property type="protein sequence ID" value="KAK4469032.1"/>
    <property type="molecule type" value="Genomic_DNA"/>
</dbReference>
<comment type="subunit">
    <text evidence="6">Forms a heterodimer with the catalytic subunit.</text>
</comment>
<dbReference type="InterPro" id="IPR036322">
    <property type="entry name" value="WD40_repeat_dom_sf"/>
</dbReference>
<dbReference type="Gene3D" id="2.130.10.10">
    <property type="entry name" value="YVTN repeat-like/Quinoprotein amine dehydrogenase"/>
    <property type="match status" value="1"/>
</dbReference>
<keyword evidence="3 6" id="KW-0819">tRNA processing</keyword>